<keyword evidence="2" id="KW-1185">Reference proteome</keyword>
<evidence type="ECO:0000313" key="2">
    <source>
        <dbReference type="Proteomes" id="UP000008916"/>
    </source>
</evidence>
<gene>
    <name evidence="1" type="ordered locus">Mspyr1_52530</name>
</gene>
<evidence type="ECO:0000313" key="1">
    <source>
        <dbReference type="EMBL" id="ADU01779.1"/>
    </source>
</evidence>
<dbReference type="AlphaFoldDB" id="E6TPM9"/>
<protein>
    <submittedName>
        <fullName evidence="1">Uncharacterized protein</fullName>
    </submittedName>
</protein>
<reference evidence="1 2" key="1">
    <citation type="journal article" date="2011" name="Stand. Genomic Sci.">
        <title>Complete genome sequence of Mycobacterium sp. strain (Spyr1) and reclassification to Mycobacterium gilvum Spyr1.</title>
        <authorList>
            <person name="Kallimanis A."/>
            <person name="Karabika E."/>
            <person name="Mavromatis K."/>
            <person name="Lapidus A."/>
            <person name="Labutti K.M."/>
            <person name="Liolios K."/>
            <person name="Ivanova N."/>
            <person name="Goodwin L."/>
            <person name="Woyke T."/>
            <person name="Velentzas A.D."/>
            <person name="Perisynakis A."/>
            <person name="Ouzounis C.C."/>
            <person name="Kyrpides N.C."/>
            <person name="Koukkou A.I."/>
            <person name="Drainas C."/>
        </authorList>
    </citation>
    <scope>NUCLEOTIDE SEQUENCE [LARGE SCALE GENOMIC DNA]</scope>
    <source>
        <strain evidence="2">DSM 45189 / LMG 24558 / Spyr1</strain>
    </source>
</reference>
<organism evidence="1 2">
    <name type="scientific">Mycolicibacterium gilvum (strain DSM 45189 / LMG 24558 / Spyr1)</name>
    <name type="common">Mycobacterium gilvum</name>
    <dbReference type="NCBI Taxonomy" id="278137"/>
    <lineage>
        <taxon>Bacteria</taxon>
        <taxon>Bacillati</taxon>
        <taxon>Actinomycetota</taxon>
        <taxon>Actinomycetes</taxon>
        <taxon>Mycobacteriales</taxon>
        <taxon>Mycobacteriaceae</taxon>
        <taxon>Mycolicibacterium</taxon>
    </lineage>
</organism>
<sequence>MCRYPGAAVQCVGSAEIVDYDDADARRAFHAWWFSVASFPPRSASSLSVLSCASSSPRPRRLLSTYGIGMSALATVRHPGGAIGRRDLTGGNYETEARDWLLRGPASMHVVMVSVVV</sequence>
<dbReference type="HOGENOM" id="CLU_2082227_0_0_11"/>
<accession>E6TPM9</accession>
<dbReference type="KEGG" id="msp:Mspyr1_52530"/>
<dbReference type="EMBL" id="CP002385">
    <property type="protein sequence ID" value="ADU01779.1"/>
    <property type="molecule type" value="Genomic_DNA"/>
</dbReference>
<name>E6TPM9_MYCSR</name>
<proteinExistence type="predicted"/>
<dbReference type="Proteomes" id="UP000008916">
    <property type="component" value="Chromosome"/>
</dbReference>